<comment type="pathway">
    <text evidence="1">Amino-acid biosynthesis; L-tryptophan biosynthesis; L-tryptophan from chorismate: step 1/5.</text>
</comment>
<protein>
    <recommendedName>
        <fullName evidence="3">anthranilate synthase</fullName>
        <ecNumber evidence="3">4.1.3.27</ecNumber>
    </recommendedName>
</protein>
<dbReference type="Pfam" id="PF00425">
    <property type="entry name" value="Chorismate_bind"/>
    <property type="match status" value="1"/>
</dbReference>
<dbReference type="SUPFAM" id="SSF56322">
    <property type="entry name" value="ADC synthase"/>
    <property type="match status" value="1"/>
</dbReference>
<evidence type="ECO:0000313" key="11">
    <source>
        <dbReference type="Proteomes" id="UP001211065"/>
    </source>
</evidence>
<dbReference type="Pfam" id="PF04715">
    <property type="entry name" value="Anth_synt_I_N"/>
    <property type="match status" value="1"/>
</dbReference>
<feature type="domain" description="Anthranilate synthase component I N-terminal" evidence="9">
    <location>
        <begin position="68"/>
        <end position="181"/>
    </location>
</feature>
<dbReference type="Gene3D" id="3.60.120.10">
    <property type="entry name" value="Anthranilate synthase"/>
    <property type="match status" value="1"/>
</dbReference>
<evidence type="ECO:0000256" key="3">
    <source>
        <dbReference type="ARBA" id="ARBA00012266"/>
    </source>
</evidence>
<evidence type="ECO:0000256" key="1">
    <source>
        <dbReference type="ARBA" id="ARBA00004873"/>
    </source>
</evidence>
<dbReference type="PRINTS" id="PR00095">
    <property type="entry name" value="ANTSNTHASEI"/>
</dbReference>
<evidence type="ECO:0000256" key="4">
    <source>
        <dbReference type="ARBA" id="ARBA00022605"/>
    </source>
</evidence>
<dbReference type="InterPro" id="IPR005256">
    <property type="entry name" value="Anth_synth_I_PabB"/>
</dbReference>
<evidence type="ECO:0000256" key="5">
    <source>
        <dbReference type="ARBA" id="ARBA00022822"/>
    </source>
</evidence>
<keyword evidence="5" id="KW-0822">Tryptophan biosynthesis</keyword>
<dbReference type="InterPro" id="IPR019999">
    <property type="entry name" value="Anth_synth_I-like"/>
</dbReference>
<evidence type="ECO:0000256" key="6">
    <source>
        <dbReference type="ARBA" id="ARBA00023141"/>
    </source>
</evidence>
<proteinExistence type="inferred from homology"/>
<dbReference type="Proteomes" id="UP001211065">
    <property type="component" value="Unassembled WGS sequence"/>
</dbReference>
<dbReference type="PANTHER" id="PTHR11236">
    <property type="entry name" value="AMINOBENZOATE/ANTHRANILATE SYNTHASE"/>
    <property type="match status" value="1"/>
</dbReference>
<keyword evidence="11" id="KW-1185">Reference proteome</keyword>
<evidence type="ECO:0000259" key="8">
    <source>
        <dbReference type="Pfam" id="PF00425"/>
    </source>
</evidence>
<keyword evidence="7" id="KW-0456">Lyase</keyword>
<name>A0AAD5U458_9FUNG</name>
<dbReference type="NCBIfam" id="TIGR00564">
    <property type="entry name" value="trpE_most"/>
    <property type="match status" value="1"/>
</dbReference>
<dbReference type="EC" id="4.1.3.27" evidence="3"/>
<evidence type="ECO:0000259" key="9">
    <source>
        <dbReference type="Pfam" id="PF04715"/>
    </source>
</evidence>
<evidence type="ECO:0000313" key="10">
    <source>
        <dbReference type="EMBL" id="KAJ3218250.1"/>
    </source>
</evidence>
<gene>
    <name evidence="10" type="ORF">HK099_005123</name>
</gene>
<keyword evidence="6" id="KW-0057">Aromatic amino acid biosynthesis</keyword>
<reference evidence="10" key="1">
    <citation type="submission" date="2020-05" db="EMBL/GenBank/DDBJ databases">
        <title>Phylogenomic resolution of chytrid fungi.</title>
        <authorList>
            <person name="Stajich J.E."/>
            <person name="Amses K."/>
            <person name="Simmons R."/>
            <person name="Seto K."/>
            <person name="Myers J."/>
            <person name="Bonds A."/>
            <person name="Quandt C.A."/>
            <person name="Barry K."/>
            <person name="Liu P."/>
            <person name="Grigoriev I."/>
            <person name="Longcore J.E."/>
            <person name="James T.Y."/>
        </authorList>
    </citation>
    <scope>NUCLEOTIDE SEQUENCE</scope>
    <source>
        <strain evidence="10">JEL0476</strain>
    </source>
</reference>
<evidence type="ECO:0000256" key="7">
    <source>
        <dbReference type="ARBA" id="ARBA00023239"/>
    </source>
</evidence>
<dbReference type="GO" id="GO:0004049">
    <property type="term" value="F:anthranilate synthase activity"/>
    <property type="evidence" value="ECO:0007669"/>
    <property type="project" value="UniProtKB-EC"/>
</dbReference>
<comment type="caution">
    <text evidence="10">The sequence shown here is derived from an EMBL/GenBank/DDBJ whole genome shotgun (WGS) entry which is preliminary data.</text>
</comment>
<dbReference type="PANTHER" id="PTHR11236:SF9">
    <property type="entry name" value="ANTHRANILATE SYNTHASE COMPONENT 1"/>
    <property type="match status" value="1"/>
</dbReference>
<comment type="similarity">
    <text evidence="2">Belongs to the anthranilate synthase component I family.</text>
</comment>
<organism evidence="10 11">
    <name type="scientific">Clydaea vesicula</name>
    <dbReference type="NCBI Taxonomy" id="447962"/>
    <lineage>
        <taxon>Eukaryota</taxon>
        <taxon>Fungi</taxon>
        <taxon>Fungi incertae sedis</taxon>
        <taxon>Chytridiomycota</taxon>
        <taxon>Chytridiomycota incertae sedis</taxon>
        <taxon>Chytridiomycetes</taxon>
        <taxon>Lobulomycetales</taxon>
        <taxon>Lobulomycetaceae</taxon>
        <taxon>Clydaea</taxon>
    </lineage>
</organism>
<dbReference type="AlphaFoldDB" id="A0AAD5U458"/>
<dbReference type="InterPro" id="IPR006805">
    <property type="entry name" value="Anth_synth_I_N"/>
</dbReference>
<dbReference type="EMBL" id="JADGJW010000389">
    <property type="protein sequence ID" value="KAJ3218250.1"/>
    <property type="molecule type" value="Genomic_DNA"/>
</dbReference>
<evidence type="ECO:0000256" key="2">
    <source>
        <dbReference type="ARBA" id="ARBA00009562"/>
    </source>
</evidence>
<keyword evidence="4" id="KW-0028">Amino-acid biosynthesis</keyword>
<dbReference type="GO" id="GO:0000162">
    <property type="term" value="P:L-tryptophan biosynthetic process"/>
    <property type="evidence" value="ECO:0007669"/>
    <property type="project" value="UniProtKB-KW"/>
</dbReference>
<accession>A0AAD5U458</accession>
<feature type="domain" description="Chorismate-utilising enzyme C-terminal" evidence="8">
    <location>
        <begin position="245"/>
        <end position="496"/>
    </location>
</feature>
<dbReference type="InterPro" id="IPR015890">
    <property type="entry name" value="Chorismate_C"/>
</dbReference>
<sequence length="525" mass="59223">MEIFSPTLEEIVSLVKAKKGNLIPIYSEISSDLLTPVSVYSKLAYSSKNKVTSSKLDNDNGLRYNTPGAYSFLFESVAGGEKIGRFSFIGANPQKVLHVGENEYIHGDPLITLEKYLDHINFVPVNGLPGFTGGAVGYVSYDCVRFFEPKTANKELADPLNIPDAVFMFCDTIIIFDHLHHVIKVCSHFKVNENFSSTESEIKKEYERVQLEILDIIKTLNDDITPLPFQTEILLNEPSVSNVGKEGYQKFVGDLKFHINEGNIIQGVPSQRIRKKTTLHPFNAYRQLRSTNPSPYMFYVDLGAFQLVGASPEMLVKVDETMTVFTHPIAGTRKRGKTPEEDHNLAVELLSDLKERSEHIMLVDLGRNDMNRICEPSSVKLDSLMHIEKYSHVMHIVSHVSGKLRKEKTRFDAFRSIFPAGTVSGAPKVKAMELIYELEKEKRGIYAGAVGYFSYSGNLDTCIAIRTVQGYVYFQAGGGIVYDSNPEDEYEETINKLKSNITAIEKAELFHFNKMKEELKNFVFF</sequence>
<dbReference type="InterPro" id="IPR005801">
    <property type="entry name" value="ADC_synthase"/>
</dbReference>